<dbReference type="Pfam" id="PF01423">
    <property type="entry name" value="LSM"/>
    <property type="match status" value="1"/>
</dbReference>
<dbReference type="eggNOG" id="ENOG502QRZV">
    <property type="taxonomic scope" value="Eukaryota"/>
</dbReference>
<evidence type="ECO:0000313" key="3">
    <source>
        <dbReference type="EMBL" id="ETW02795.1"/>
    </source>
</evidence>
<dbReference type="InterPro" id="IPR039267">
    <property type="entry name" value="Lsm11"/>
</dbReference>
<dbReference type="InterPro" id="IPR001163">
    <property type="entry name" value="Sm_dom_euk/arc"/>
</dbReference>
<gene>
    <name evidence="3" type="ORF">H310_05283</name>
</gene>
<dbReference type="RefSeq" id="XP_008868179.1">
    <property type="nucleotide sequence ID" value="XM_008869957.1"/>
</dbReference>
<dbReference type="InterPro" id="IPR010920">
    <property type="entry name" value="LSM_dom_sf"/>
</dbReference>
<protein>
    <recommendedName>
        <fullName evidence="2">Sm domain-containing protein</fullName>
    </recommendedName>
</protein>
<dbReference type="Gene3D" id="2.30.30.100">
    <property type="match status" value="1"/>
</dbReference>
<feature type="region of interest" description="Disordered" evidence="1">
    <location>
        <begin position="129"/>
        <end position="152"/>
    </location>
</feature>
<dbReference type="EMBL" id="KI913960">
    <property type="protein sequence ID" value="ETW02795.1"/>
    <property type="molecule type" value="Genomic_DNA"/>
</dbReference>
<dbReference type="SUPFAM" id="SSF50182">
    <property type="entry name" value="Sm-like ribonucleoproteins"/>
    <property type="match status" value="1"/>
</dbReference>
<dbReference type="OrthoDB" id="437526at2759"/>
<dbReference type="GeneID" id="20082333"/>
<sequence length="278" mass="31149">MEAWQRDRITAFYEKYNPENLVNIPEILRVFSGREDVLCAKLHKKYGCAPDIVCQEAEVAEAAEILTEFDPSYTPKTARPSFGGSFDVRCSAFNAHKALVQNRLDNVLSAPPLDNMYKCRQLLPRNHPQFLHTKTNPTGPTDRKPHDATTGAKKPPILHAIAELHKEGPLSLLHACLMARSRVVVVVRRICSIRGTCTGYLKGFDKHMNVVLFDVTEAFIPLTHPPHSVEPLVRAIAPGQLRPPDVVKRFVRQLLIRGDNIVMVFPTQPLPPSARVSQ</sequence>
<dbReference type="STRING" id="157072.A0A024U999"/>
<evidence type="ECO:0000259" key="2">
    <source>
        <dbReference type="SMART" id="SM00651"/>
    </source>
</evidence>
<organism evidence="3">
    <name type="scientific">Aphanomyces invadans</name>
    <dbReference type="NCBI Taxonomy" id="157072"/>
    <lineage>
        <taxon>Eukaryota</taxon>
        <taxon>Sar</taxon>
        <taxon>Stramenopiles</taxon>
        <taxon>Oomycota</taxon>
        <taxon>Saprolegniomycetes</taxon>
        <taxon>Saprolegniales</taxon>
        <taxon>Verrucalvaceae</taxon>
        <taxon>Aphanomyces</taxon>
    </lineage>
</organism>
<dbReference type="GO" id="GO:0071209">
    <property type="term" value="F:U7 snRNA binding"/>
    <property type="evidence" value="ECO:0007669"/>
    <property type="project" value="InterPro"/>
</dbReference>
<dbReference type="VEuPathDB" id="FungiDB:H310_05283"/>
<dbReference type="AlphaFoldDB" id="A0A024U999"/>
<reference evidence="3" key="1">
    <citation type="submission" date="2013-12" db="EMBL/GenBank/DDBJ databases">
        <title>The Genome Sequence of Aphanomyces invadans NJM9701.</title>
        <authorList>
            <consortium name="The Broad Institute Genomics Platform"/>
            <person name="Russ C."/>
            <person name="Tyler B."/>
            <person name="van West P."/>
            <person name="Dieguez-Uribeondo J."/>
            <person name="Young S.K."/>
            <person name="Zeng Q."/>
            <person name="Gargeya S."/>
            <person name="Fitzgerald M."/>
            <person name="Abouelleil A."/>
            <person name="Alvarado L."/>
            <person name="Chapman S.B."/>
            <person name="Gainer-Dewar J."/>
            <person name="Goldberg J."/>
            <person name="Griggs A."/>
            <person name="Gujja S."/>
            <person name="Hansen M."/>
            <person name="Howarth C."/>
            <person name="Imamovic A."/>
            <person name="Ireland A."/>
            <person name="Larimer J."/>
            <person name="McCowan C."/>
            <person name="Murphy C."/>
            <person name="Pearson M."/>
            <person name="Poon T.W."/>
            <person name="Priest M."/>
            <person name="Roberts A."/>
            <person name="Saif S."/>
            <person name="Shea T."/>
            <person name="Sykes S."/>
            <person name="Wortman J."/>
            <person name="Nusbaum C."/>
            <person name="Birren B."/>
        </authorList>
    </citation>
    <scope>NUCLEOTIDE SEQUENCE [LARGE SCALE GENOMIC DNA]</scope>
    <source>
        <strain evidence="3">NJM9701</strain>
    </source>
</reference>
<accession>A0A024U999</accession>
<name>A0A024U999_9STRA</name>
<dbReference type="SMART" id="SM00651">
    <property type="entry name" value="Sm"/>
    <property type="match status" value="1"/>
</dbReference>
<dbReference type="PANTHER" id="PTHR21415:SF1">
    <property type="entry name" value="U7 SNRNA-ASSOCIATED SM-LIKE PROTEIN LSM11"/>
    <property type="match status" value="1"/>
</dbReference>
<proteinExistence type="predicted"/>
<dbReference type="PANTHER" id="PTHR21415">
    <property type="entry name" value="U7 SNRNA-ASSOCIATED SM-LIKE PROTEIN LSM11"/>
    <property type="match status" value="1"/>
</dbReference>
<dbReference type="GO" id="GO:0005683">
    <property type="term" value="C:U7 snRNP"/>
    <property type="evidence" value="ECO:0007669"/>
    <property type="project" value="TreeGrafter"/>
</dbReference>
<feature type="domain" description="Sm" evidence="2">
    <location>
        <begin position="177"/>
        <end position="266"/>
    </location>
</feature>
<evidence type="ECO:0000256" key="1">
    <source>
        <dbReference type="SAM" id="MobiDB-lite"/>
    </source>
</evidence>
<dbReference type="GO" id="GO:0006398">
    <property type="term" value="P:mRNA 3'-end processing by stem-loop binding and cleavage"/>
    <property type="evidence" value="ECO:0007669"/>
    <property type="project" value="TreeGrafter"/>
</dbReference>